<dbReference type="Gene3D" id="3.20.20.70">
    <property type="entry name" value="Aldolase class I"/>
    <property type="match status" value="1"/>
</dbReference>
<keyword evidence="16 23" id="KW-0520">NAD</keyword>
<evidence type="ECO:0000256" key="15">
    <source>
        <dbReference type="ARBA" id="ARBA00023002"/>
    </source>
</evidence>
<keyword evidence="10" id="KW-0677">Repeat</keyword>
<dbReference type="Gene3D" id="1.10.60.20">
    <property type="entry name" value="Ribosomal protein S17e-like"/>
    <property type="match status" value="1"/>
</dbReference>
<dbReference type="GO" id="GO:0006397">
    <property type="term" value="P:mRNA processing"/>
    <property type="evidence" value="ECO:0007669"/>
    <property type="project" value="UniProtKB-KW"/>
</dbReference>
<keyword evidence="11 22" id="KW-0863">Zinc-finger</keyword>
<dbReference type="GO" id="GO:0008270">
    <property type="term" value="F:zinc ion binding"/>
    <property type="evidence" value="ECO:0007669"/>
    <property type="project" value="UniProtKB-KW"/>
</dbReference>
<dbReference type="EC" id="1.3.1.89" evidence="3 23"/>
<keyword evidence="6 23" id="KW-0288">FMN</keyword>
<keyword evidence="17" id="KW-0687">Ribonucleoprotein</keyword>
<evidence type="ECO:0000256" key="9">
    <source>
        <dbReference type="ARBA" id="ARBA00022723"/>
    </source>
</evidence>
<evidence type="ECO:0000259" key="25">
    <source>
        <dbReference type="PROSITE" id="PS50103"/>
    </source>
</evidence>
<dbReference type="InterPro" id="IPR001210">
    <property type="entry name" value="Ribosomal_eS17"/>
</dbReference>
<dbReference type="GO" id="GO:0006412">
    <property type="term" value="P:translation"/>
    <property type="evidence" value="ECO:0007669"/>
    <property type="project" value="InterPro"/>
</dbReference>
<evidence type="ECO:0000256" key="13">
    <source>
        <dbReference type="ARBA" id="ARBA00022857"/>
    </source>
</evidence>
<dbReference type="GeneID" id="36327822"/>
<dbReference type="InterPro" id="IPR000571">
    <property type="entry name" value="Znf_CCCH"/>
</dbReference>
<keyword evidence="7" id="KW-0507">mRNA processing</keyword>
<evidence type="ECO:0000256" key="21">
    <source>
        <dbReference type="ARBA" id="ARBA00049513"/>
    </source>
</evidence>
<evidence type="ECO:0000256" key="6">
    <source>
        <dbReference type="ARBA" id="ARBA00022643"/>
    </source>
</evidence>
<feature type="zinc finger region" description="C3H1-type" evidence="22">
    <location>
        <begin position="85"/>
        <end position="113"/>
    </location>
</feature>
<evidence type="ECO:0000256" key="16">
    <source>
        <dbReference type="ARBA" id="ARBA00023027"/>
    </source>
</evidence>
<dbReference type="InterPro" id="IPR013785">
    <property type="entry name" value="Aldolase_TIM"/>
</dbReference>
<feature type="region of interest" description="Disordered" evidence="24">
    <location>
        <begin position="20"/>
        <end position="79"/>
    </location>
</feature>
<dbReference type="PANTHER" id="PTHR45846:SF1">
    <property type="entry name" value="TRNA-DIHYDROURIDINE(47) SYNTHASE [NAD(P)(+)]-LIKE"/>
    <property type="match status" value="1"/>
</dbReference>
<dbReference type="RefSeq" id="XP_024334971.1">
    <property type="nucleotide sequence ID" value="XM_024482873.1"/>
</dbReference>
<dbReference type="InterPro" id="IPR036401">
    <property type="entry name" value="Ribosomal_eS17_sf"/>
</dbReference>
<evidence type="ECO:0000256" key="5">
    <source>
        <dbReference type="ARBA" id="ARBA00022630"/>
    </source>
</evidence>
<dbReference type="Pfam" id="PF01207">
    <property type="entry name" value="Dus"/>
    <property type="match status" value="1"/>
</dbReference>
<keyword evidence="12 22" id="KW-0862">Zinc</keyword>
<comment type="catalytic activity">
    <reaction evidence="20">
        <text>a 5,6-dihydrouridine in mRNA + NADP(+) = a uridine in mRNA + NADPH + H(+)</text>
        <dbReference type="Rhea" id="RHEA:69855"/>
        <dbReference type="Rhea" id="RHEA-COMP:14658"/>
        <dbReference type="Rhea" id="RHEA-COMP:17789"/>
        <dbReference type="ChEBI" id="CHEBI:15378"/>
        <dbReference type="ChEBI" id="CHEBI:57783"/>
        <dbReference type="ChEBI" id="CHEBI:58349"/>
        <dbReference type="ChEBI" id="CHEBI:65315"/>
        <dbReference type="ChEBI" id="CHEBI:74443"/>
    </reaction>
    <physiologicalReaction direction="right-to-left" evidence="20">
        <dbReference type="Rhea" id="RHEA:69857"/>
    </physiologicalReaction>
</comment>
<keyword evidence="8 23" id="KW-0819">tRNA processing</keyword>
<evidence type="ECO:0000256" key="23">
    <source>
        <dbReference type="RuleBase" id="RU291113"/>
    </source>
</evidence>
<evidence type="ECO:0000256" key="20">
    <source>
        <dbReference type="ARBA" id="ARBA00049447"/>
    </source>
</evidence>
<dbReference type="SUPFAM" id="SSF51395">
    <property type="entry name" value="FMN-linked oxidoreductases"/>
    <property type="match status" value="1"/>
</dbReference>
<dbReference type="FunFam" id="1.10.60.20:FF:000001">
    <property type="entry name" value="40S ribosomal protein S17"/>
    <property type="match status" value="1"/>
</dbReference>
<dbReference type="GO" id="GO:0106414">
    <property type="term" value="F:mRNA dihydrouridine synthase activity"/>
    <property type="evidence" value="ECO:0007669"/>
    <property type="project" value="RHEA"/>
</dbReference>
<dbReference type="GO" id="GO:0003735">
    <property type="term" value="F:structural constituent of ribosome"/>
    <property type="evidence" value="ECO:0007669"/>
    <property type="project" value="InterPro"/>
</dbReference>
<dbReference type="AlphaFoldDB" id="A0A1X6MP31"/>
<feature type="domain" description="C3H1-type" evidence="25">
    <location>
        <begin position="159"/>
        <end position="184"/>
    </location>
</feature>
<comment type="cofactor">
    <cofactor evidence="1 23">
        <name>FMN</name>
        <dbReference type="ChEBI" id="CHEBI:58210"/>
    </cofactor>
</comment>
<dbReference type="GO" id="GO:1990904">
    <property type="term" value="C:ribonucleoprotein complex"/>
    <property type="evidence" value="ECO:0007669"/>
    <property type="project" value="UniProtKB-KW"/>
</dbReference>
<evidence type="ECO:0000256" key="17">
    <source>
        <dbReference type="ARBA" id="ARBA00023274"/>
    </source>
</evidence>
<dbReference type="InterPro" id="IPR018273">
    <property type="entry name" value="Ribosomal_eS17_CS"/>
</dbReference>
<dbReference type="STRING" id="670580.A0A1X6MP31"/>
<keyword evidence="13 23" id="KW-0521">NADP</keyword>
<proteinExistence type="inferred from homology"/>
<comment type="catalytic activity">
    <reaction evidence="18">
        <text>5,6-dihydrouridine(47) in tRNA + NAD(+) = uridine(47) in tRNA + NADH + H(+)</text>
        <dbReference type="Rhea" id="RHEA:53364"/>
        <dbReference type="Rhea" id="RHEA-COMP:13539"/>
        <dbReference type="Rhea" id="RHEA-COMP:13540"/>
        <dbReference type="ChEBI" id="CHEBI:15378"/>
        <dbReference type="ChEBI" id="CHEBI:57540"/>
        <dbReference type="ChEBI" id="CHEBI:57945"/>
        <dbReference type="ChEBI" id="CHEBI:65315"/>
        <dbReference type="ChEBI" id="CHEBI:74443"/>
        <dbReference type="EC" id="1.3.1.89"/>
    </reaction>
    <physiologicalReaction direction="right-to-left" evidence="18">
        <dbReference type="Rhea" id="RHEA:53366"/>
    </physiologicalReaction>
</comment>
<evidence type="ECO:0000313" key="27">
    <source>
        <dbReference type="Proteomes" id="UP000194127"/>
    </source>
</evidence>
<dbReference type="SMART" id="SM00356">
    <property type="entry name" value="ZnF_C3H1"/>
    <property type="match status" value="2"/>
</dbReference>
<dbReference type="GO" id="GO:0102265">
    <property type="term" value="F:tRNA-dihydrouridine47 synthase activity"/>
    <property type="evidence" value="ECO:0007669"/>
    <property type="project" value="UniProtKB-EC"/>
</dbReference>
<evidence type="ECO:0000256" key="3">
    <source>
        <dbReference type="ARBA" id="ARBA00012376"/>
    </source>
</evidence>
<reference evidence="26 27" key="1">
    <citation type="submission" date="2017-04" db="EMBL/GenBank/DDBJ databases">
        <title>Genome Sequence of the Model Brown-Rot Fungus Postia placenta SB12.</title>
        <authorList>
            <consortium name="DOE Joint Genome Institute"/>
            <person name="Gaskell J."/>
            <person name="Kersten P."/>
            <person name="Larrondo L.F."/>
            <person name="Canessa P."/>
            <person name="Martinez D."/>
            <person name="Hibbett D."/>
            <person name="Schmoll M."/>
            <person name="Kubicek C.P."/>
            <person name="Martinez A.T."/>
            <person name="Yadav J."/>
            <person name="Master E."/>
            <person name="Magnuson J.K."/>
            <person name="James T."/>
            <person name="Yaver D."/>
            <person name="Berka R."/>
            <person name="Labutti K."/>
            <person name="Lipzen A."/>
            <person name="Aerts A."/>
            <person name="Barry K."/>
            <person name="Henrissat B."/>
            <person name="Blanchette R."/>
            <person name="Grigoriev I."/>
            <person name="Cullen D."/>
        </authorList>
    </citation>
    <scope>NUCLEOTIDE SEQUENCE [LARGE SCALE GENOMIC DNA]</scope>
    <source>
        <strain evidence="26 27">MAD-698-R-SB12</strain>
    </source>
</reference>
<evidence type="ECO:0000256" key="4">
    <source>
        <dbReference type="ARBA" id="ARBA00022143"/>
    </source>
</evidence>
<dbReference type="CDD" id="cd02801">
    <property type="entry name" value="DUS_like_FMN"/>
    <property type="match status" value="1"/>
</dbReference>
<dbReference type="PROSITE" id="PS01136">
    <property type="entry name" value="UPF0034"/>
    <property type="match status" value="1"/>
</dbReference>
<dbReference type="GO" id="GO:0005840">
    <property type="term" value="C:ribosome"/>
    <property type="evidence" value="ECO:0007669"/>
    <property type="project" value="UniProtKB-KW"/>
</dbReference>
<dbReference type="Pfam" id="PF00833">
    <property type="entry name" value="Ribosomal_S17e"/>
    <property type="match status" value="1"/>
</dbReference>
<protein>
    <recommendedName>
        <fullName evidence="4 23">tRNA-dihydrouridine(47) synthase [NAD(P)(+)]</fullName>
        <ecNumber evidence="3 23">1.3.1.89</ecNumber>
    </recommendedName>
    <alternativeName>
        <fullName evidence="23">tRNA-dihydrouridine synthase 3</fullName>
    </alternativeName>
</protein>
<evidence type="ECO:0000256" key="24">
    <source>
        <dbReference type="SAM" id="MobiDB-lite"/>
    </source>
</evidence>
<dbReference type="SUPFAM" id="SSF116820">
    <property type="entry name" value="Rps17e-like"/>
    <property type="match status" value="1"/>
</dbReference>
<comment type="catalytic activity">
    <reaction evidence="19">
        <text>a 5,6-dihydrouridine in mRNA + NAD(+) = a uridine in mRNA + NADH + H(+)</text>
        <dbReference type="Rhea" id="RHEA:69851"/>
        <dbReference type="Rhea" id="RHEA-COMP:14658"/>
        <dbReference type="Rhea" id="RHEA-COMP:17789"/>
        <dbReference type="ChEBI" id="CHEBI:15378"/>
        <dbReference type="ChEBI" id="CHEBI:57540"/>
        <dbReference type="ChEBI" id="CHEBI:57945"/>
        <dbReference type="ChEBI" id="CHEBI:65315"/>
        <dbReference type="ChEBI" id="CHEBI:74443"/>
    </reaction>
    <physiologicalReaction direction="right-to-left" evidence="19">
        <dbReference type="Rhea" id="RHEA:69853"/>
    </physiologicalReaction>
</comment>
<keyword evidence="9 22" id="KW-0479">Metal-binding</keyword>
<feature type="domain" description="C3H1-type" evidence="25">
    <location>
        <begin position="85"/>
        <end position="113"/>
    </location>
</feature>
<evidence type="ECO:0000256" key="14">
    <source>
        <dbReference type="ARBA" id="ARBA00022980"/>
    </source>
</evidence>
<evidence type="ECO:0000256" key="22">
    <source>
        <dbReference type="PROSITE-ProRule" id="PRU00723"/>
    </source>
</evidence>
<evidence type="ECO:0000256" key="8">
    <source>
        <dbReference type="ARBA" id="ARBA00022694"/>
    </source>
</evidence>
<evidence type="ECO:0000256" key="2">
    <source>
        <dbReference type="ARBA" id="ARBA00010444"/>
    </source>
</evidence>
<dbReference type="OrthoDB" id="259935at2759"/>
<gene>
    <name evidence="26" type="ORF">POSPLADRAFT_1075955</name>
</gene>
<keyword evidence="14" id="KW-0689">Ribosomal protein</keyword>
<keyword evidence="5 23" id="KW-0285">Flavoprotein</keyword>
<evidence type="ECO:0000256" key="12">
    <source>
        <dbReference type="ARBA" id="ARBA00022833"/>
    </source>
</evidence>
<name>A0A1X6MP31_9APHY</name>
<dbReference type="HAMAP" id="MF_00511">
    <property type="entry name" value="Ribosomal_eS17"/>
    <property type="match status" value="1"/>
</dbReference>
<evidence type="ECO:0000256" key="10">
    <source>
        <dbReference type="ARBA" id="ARBA00022737"/>
    </source>
</evidence>
<evidence type="ECO:0000256" key="19">
    <source>
        <dbReference type="ARBA" id="ARBA00048342"/>
    </source>
</evidence>
<dbReference type="GO" id="GO:0003723">
    <property type="term" value="F:RNA binding"/>
    <property type="evidence" value="ECO:0007669"/>
    <property type="project" value="TreeGrafter"/>
</dbReference>
<evidence type="ECO:0000256" key="1">
    <source>
        <dbReference type="ARBA" id="ARBA00001917"/>
    </source>
</evidence>
<dbReference type="EMBL" id="KZ110605">
    <property type="protein sequence ID" value="OSX58177.1"/>
    <property type="molecule type" value="Genomic_DNA"/>
</dbReference>
<dbReference type="Gene3D" id="4.10.1000.10">
    <property type="entry name" value="Zinc finger, CCCH-type"/>
    <property type="match status" value="1"/>
</dbReference>
<accession>A0A1X6MP31</accession>
<keyword evidence="27" id="KW-1185">Reference proteome</keyword>
<keyword evidence="15 23" id="KW-0560">Oxidoreductase</keyword>
<dbReference type="InterPro" id="IPR035587">
    <property type="entry name" value="DUS-like_FMN-bd"/>
</dbReference>
<comment type="catalytic activity">
    <reaction evidence="21">
        <text>5,6-dihydrouridine(47) in tRNA + NADP(+) = uridine(47) in tRNA + NADPH + H(+)</text>
        <dbReference type="Rhea" id="RHEA:53360"/>
        <dbReference type="Rhea" id="RHEA-COMP:13539"/>
        <dbReference type="Rhea" id="RHEA-COMP:13540"/>
        <dbReference type="ChEBI" id="CHEBI:15378"/>
        <dbReference type="ChEBI" id="CHEBI:57783"/>
        <dbReference type="ChEBI" id="CHEBI:58349"/>
        <dbReference type="ChEBI" id="CHEBI:65315"/>
        <dbReference type="ChEBI" id="CHEBI:74443"/>
        <dbReference type="EC" id="1.3.1.89"/>
    </reaction>
    <physiologicalReaction direction="right-to-left" evidence="21">
        <dbReference type="Rhea" id="RHEA:53362"/>
    </physiologicalReaction>
</comment>
<evidence type="ECO:0000313" key="26">
    <source>
        <dbReference type="EMBL" id="OSX58177.1"/>
    </source>
</evidence>
<comment type="similarity">
    <text evidence="23">Belongs to the dus family. Dus3 subfamily.</text>
</comment>
<dbReference type="PANTHER" id="PTHR45846">
    <property type="entry name" value="TRNA-DIHYDROURIDINE(47) SYNTHASE [NAD(P)(+)]-LIKE"/>
    <property type="match status" value="1"/>
</dbReference>
<dbReference type="FunFam" id="3.20.20.70:FF:000067">
    <property type="entry name" value="tRNA-dihydrouridine(47) synthase [NAD(P)(+)]"/>
    <property type="match status" value="1"/>
</dbReference>
<dbReference type="InterPro" id="IPR018517">
    <property type="entry name" value="tRNA_hU_synthase_CS"/>
</dbReference>
<dbReference type="GO" id="GO:0050660">
    <property type="term" value="F:flavin adenine dinucleotide binding"/>
    <property type="evidence" value="ECO:0007669"/>
    <property type="project" value="UniProtKB-UniRule"/>
</dbReference>
<evidence type="ECO:0000256" key="7">
    <source>
        <dbReference type="ARBA" id="ARBA00022664"/>
    </source>
</evidence>
<evidence type="ECO:0000256" key="11">
    <source>
        <dbReference type="ARBA" id="ARBA00022771"/>
    </source>
</evidence>
<dbReference type="PROSITE" id="PS00712">
    <property type="entry name" value="RIBOSOMAL_S17E"/>
    <property type="match status" value="1"/>
</dbReference>
<organism evidence="26 27">
    <name type="scientific">Postia placenta MAD-698-R-SB12</name>
    <dbReference type="NCBI Taxonomy" id="670580"/>
    <lineage>
        <taxon>Eukaryota</taxon>
        <taxon>Fungi</taxon>
        <taxon>Dikarya</taxon>
        <taxon>Basidiomycota</taxon>
        <taxon>Agaricomycotina</taxon>
        <taxon>Agaricomycetes</taxon>
        <taxon>Polyporales</taxon>
        <taxon>Adustoporiaceae</taxon>
        <taxon>Rhodonia</taxon>
    </lineage>
</organism>
<comment type="similarity">
    <text evidence="2">Belongs to the eukaryotic ribosomal protein eS17 family.</text>
</comment>
<evidence type="ECO:0000256" key="18">
    <source>
        <dbReference type="ARBA" id="ARBA00048266"/>
    </source>
</evidence>
<dbReference type="Pfam" id="PF25585">
    <property type="entry name" value="zf-CCCH_DUS3L"/>
    <property type="match status" value="1"/>
</dbReference>
<comment type="function">
    <text evidence="23">Catalyzes the synthesis of dihydrouridine, a modified base found in the D-loop of most tRNAs. Specifically modifies U47 in cytoplasmic tRNAs.</text>
</comment>
<dbReference type="Proteomes" id="UP000194127">
    <property type="component" value="Unassembled WGS sequence"/>
</dbReference>
<sequence length="793" mass="88240">MAMSGLPPGTAPIKSEFLVSFAPRDLPDDDAAEGSTTHANGRRDDADPDPEGGKRLSGAQRKALAKEERKNKRGANKGRRFQKVRDEVELCWKVATGKACEFGAECRFTHDTSAYLSAKPRDVHFPTSEDLTNSPPFVRPLVDEEMINEKHPSVDFSTRCPIFERTGECKHGLKCRFLGGHVREGEGAILELNINEDRKADAAIAETEVNFIDANTLKLIRTKKYPQPISEAYLKVLLESTGDDEKGGKGSQPADGEIQPAQKIMGTATTQEDTSQNDTPDVPIRFAEKKRLNWHGKTYLAPLTTVGNLPFRRLCVEYGVDITCGEMGLALSFLQGSKEEWSLVRRHPSESIFGVQLAGSKPSLLVPAAETIGRECAGTLDFVDLNCGCPIDLVYKQGSGSALLDAAGKLGKIIAGMNKALGEIPMTVKLRTGVKDGKNNAHKLMPRVAAEFGASAITLHGRTRQQRYTKVADWDYIKQCVEAVRAREADEDLPPVPIFGGGDCFSSEDYWQKMESSGVDGVMIGRGALIKPWIFTEIKERREWDISSRERLELARKYAEYGLNHFGSDTAGVNTTRRYLCEALSFQYRYIPIGLLETLPARINDRAPAFRGRDELETLLASADSRDWAIGSRFIPRPLTVHLLRLVNMGRVRTKTTKRASRVLIEKYYPRLTLDFHTNKRIIDEVAVVPSKRLRNKIAGFTTHLMKRIQRGPVRGISFKLQEEERERKDNYVPEVSALDTSVNGLEVDPDTKDLLHSLNFDSVQVNVVTPVLAQPERGPRRERRNVPGAGRS</sequence>
<dbReference type="PROSITE" id="PS50103">
    <property type="entry name" value="ZF_C3H1"/>
    <property type="match status" value="2"/>
</dbReference>
<feature type="zinc finger region" description="C3H1-type" evidence="22">
    <location>
        <begin position="159"/>
        <end position="184"/>
    </location>
</feature>